<comment type="caution">
    <text evidence="2">The sequence shown here is derived from an EMBL/GenBank/DDBJ whole genome shotgun (WGS) entry which is preliminary data.</text>
</comment>
<proteinExistence type="predicted"/>
<dbReference type="Proteomes" id="UP000281468">
    <property type="component" value="Unassembled WGS sequence"/>
</dbReference>
<evidence type="ECO:0000313" key="3">
    <source>
        <dbReference type="Proteomes" id="UP000281468"/>
    </source>
</evidence>
<organism evidence="2 3">
    <name type="scientific">Hortaea werneckii</name>
    <name type="common">Black yeast</name>
    <name type="synonym">Cladosporium werneckii</name>
    <dbReference type="NCBI Taxonomy" id="91943"/>
    <lineage>
        <taxon>Eukaryota</taxon>
        <taxon>Fungi</taxon>
        <taxon>Dikarya</taxon>
        <taxon>Ascomycota</taxon>
        <taxon>Pezizomycotina</taxon>
        <taxon>Dothideomycetes</taxon>
        <taxon>Dothideomycetidae</taxon>
        <taxon>Mycosphaerellales</taxon>
        <taxon>Teratosphaeriaceae</taxon>
        <taxon>Hortaea</taxon>
    </lineage>
</organism>
<name>A0A3M7F9Q8_HORWE</name>
<protein>
    <submittedName>
        <fullName evidence="2">Uncharacterized protein</fullName>
    </submittedName>
</protein>
<dbReference type="VEuPathDB" id="FungiDB:BTJ68_12477"/>
<dbReference type="EMBL" id="QWIQ01000471">
    <property type="protein sequence ID" value="RMY85589.1"/>
    <property type="molecule type" value="Genomic_DNA"/>
</dbReference>
<keyword evidence="1" id="KW-0812">Transmembrane</keyword>
<keyword evidence="1" id="KW-1133">Transmembrane helix</keyword>
<reference evidence="2 3" key="1">
    <citation type="journal article" date="2018" name="BMC Genomics">
        <title>Genomic evidence for intraspecific hybridization in a clonal and extremely halotolerant yeast.</title>
        <authorList>
            <person name="Gostincar C."/>
            <person name="Stajich J.E."/>
            <person name="Zupancic J."/>
            <person name="Zalar P."/>
            <person name="Gunde-Cimerman N."/>
        </authorList>
    </citation>
    <scope>NUCLEOTIDE SEQUENCE [LARGE SCALE GENOMIC DNA]</scope>
    <source>
        <strain evidence="2 3">EXF-171</strain>
    </source>
</reference>
<sequence>MDYDKQGVSKSTSYFPYLLCIIAYLAKKRFFLLALSPNMPKPYGQRGRPHDVTTDERRIKHLHGTATAAGLGTEKVHATVSRWSIEHGIGIWPLGVEAVKRCSPTIPTPEELVKCWKKSTSTDCEKTGAMKIQCPGSNSQHWSYGAAYGVRNPVARPPGVAPPRDEYTPGSNNRLLRNQFIRDQVNIKWRGRQ</sequence>
<dbReference type="AlphaFoldDB" id="A0A3M7F9Q8"/>
<feature type="transmembrane region" description="Helical" evidence="1">
    <location>
        <begin position="14"/>
        <end position="35"/>
    </location>
</feature>
<keyword evidence="1" id="KW-0472">Membrane</keyword>
<evidence type="ECO:0000256" key="1">
    <source>
        <dbReference type="SAM" id="Phobius"/>
    </source>
</evidence>
<gene>
    <name evidence="2" type="ORF">D0862_11135</name>
</gene>
<evidence type="ECO:0000313" key="2">
    <source>
        <dbReference type="EMBL" id="RMY85589.1"/>
    </source>
</evidence>
<accession>A0A3M7F9Q8</accession>